<keyword evidence="2" id="KW-1185">Reference proteome</keyword>
<proteinExistence type="predicted"/>
<comment type="caution">
    <text evidence="1">The sequence shown here is derived from an EMBL/GenBank/DDBJ whole genome shotgun (WGS) entry which is preliminary data.</text>
</comment>
<evidence type="ECO:0000313" key="2">
    <source>
        <dbReference type="Proteomes" id="UP001299220"/>
    </source>
</evidence>
<dbReference type="Proteomes" id="UP001299220">
    <property type="component" value="Unassembled WGS sequence"/>
</dbReference>
<sequence length="136" mass="15335">MIAIKQAEKKSAQTAATVLDTNKSTHSCIQDTIKQLESQAFDLGSDLSICDIPILDVVNVLYRALECMEYETTIQNGMSEDTIALVFFRRVPALISMLRISLHELETVPEEIKRYEERAFGISKALRDLQTEITNP</sequence>
<dbReference type="RefSeq" id="WP_235322821.1">
    <property type="nucleotide sequence ID" value="NZ_JAFBIT010000001.1"/>
</dbReference>
<accession>A0ABS9CL12</accession>
<reference evidence="1 2" key="1">
    <citation type="submission" date="2020-12" db="EMBL/GenBank/DDBJ databases">
        <title>Whole genome sequences of gut porcine anaerobes.</title>
        <authorList>
            <person name="Kubasova T."/>
            <person name="Jahodarova E."/>
            <person name="Rychlik I."/>
        </authorList>
    </citation>
    <scope>NUCLEOTIDE SEQUENCE [LARGE SCALE GENOMIC DNA]</scope>
    <source>
        <strain evidence="1 2">An867</strain>
    </source>
</reference>
<name>A0ABS9CL12_9FIRM</name>
<protein>
    <submittedName>
        <fullName evidence="1">Uncharacterized protein</fullName>
    </submittedName>
</protein>
<evidence type="ECO:0000313" key="1">
    <source>
        <dbReference type="EMBL" id="MCF2651821.1"/>
    </source>
</evidence>
<organism evidence="1 2">
    <name type="scientific">Anaeromassilibacillus senegalensis</name>
    <dbReference type="NCBI Taxonomy" id="1673717"/>
    <lineage>
        <taxon>Bacteria</taxon>
        <taxon>Bacillati</taxon>
        <taxon>Bacillota</taxon>
        <taxon>Clostridia</taxon>
        <taxon>Eubacteriales</taxon>
        <taxon>Acutalibacteraceae</taxon>
        <taxon>Anaeromassilibacillus</taxon>
    </lineage>
</organism>
<dbReference type="EMBL" id="JAFBIT010000001">
    <property type="protein sequence ID" value="MCF2651821.1"/>
    <property type="molecule type" value="Genomic_DNA"/>
</dbReference>
<gene>
    <name evidence="1" type="ORF">JQM67_04330</name>
</gene>